<evidence type="ECO:0000313" key="12">
    <source>
        <dbReference type="Proteomes" id="UP000014500"/>
    </source>
</evidence>
<dbReference type="PANTHER" id="PTHR11157">
    <property type="entry name" value="FATTY ACID ACYL TRANSFERASE-RELATED"/>
    <property type="match status" value="1"/>
</dbReference>
<evidence type="ECO:0000256" key="6">
    <source>
        <dbReference type="ARBA" id="ARBA00022989"/>
    </source>
</evidence>
<feature type="transmembrane region" description="Helical" evidence="10">
    <location>
        <begin position="69"/>
        <end position="88"/>
    </location>
</feature>
<evidence type="ECO:0000256" key="4">
    <source>
        <dbReference type="ARBA" id="ARBA00022692"/>
    </source>
</evidence>
<keyword evidence="9 10" id="KW-0275">Fatty acid biosynthesis</keyword>
<dbReference type="HOGENOM" id="CLU_048483_1_1_1"/>
<evidence type="ECO:0000313" key="11">
    <source>
        <dbReference type="EnsemblMetazoa" id="SMAR013776-PA"/>
    </source>
</evidence>
<accession>T1JIU5</accession>
<dbReference type="EnsemblMetazoa" id="SMAR013776-RA">
    <property type="protein sequence ID" value="SMAR013776-PA"/>
    <property type="gene ID" value="SMAR013776"/>
</dbReference>
<dbReference type="InterPro" id="IPR030457">
    <property type="entry name" value="ELO_CS"/>
</dbReference>
<comment type="subcellular location">
    <subcellularLocation>
        <location evidence="1">Membrane</location>
        <topology evidence="1">Multi-pass membrane protein</topology>
    </subcellularLocation>
</comment>
<keyword evidence="6 10" id="KW-1133">Transmembrane helix</keyword>
<dbReference type="GO" id="GO:0034626">
    <property type="term" value="P:fatty acid elongation, polyunsaturated fatty acid"/>
    <property type="evidence" value="ECO:0007669"/>
    <property type="project" value="TreeGrafter"/>
</dbReference>
<comment type="catalytic activity">
    <reaction evidence="10">
        <text>a very-long-chain acyl-CoA + malonyl-CoA + H(+) = a very-long-chain 3-oxoacyl-CoA + CO2 + CoA</text>
        <dbReference type="Rhea" id="RHEA:32727"/>
        <dbReference type="ChEBI" id="CHEBI:15378"/>
        <dbReference type="ChEBI" id="CHEBI:16526"/>
        <dbReference type="ChEBI" id="CHEBI:57287"/>
        <dbReference type="ChEBI" id="CHEBI:57384"/>
        <dbReference type="ChEBI" id="CHEBI:90725"/>
        <dbReference type="ChEBI" id="CHEBI:90736"/>
        <dbReference type="EC" id="2.3.1.199"/>
    </reaction>
</comment>
<evidence type="ECO:0000256" key="7">
    <source>
        <dbReference type="ARBA" id="ARBA00023098"/>
    </source>
</evidence>
<dbReference type="EMBL" id="JH431791">
    <property type="status" value="NOT_ANNOTATED_CDS"/>
    <property type="molecule type" value="Genomic_DNA"/>
</dbReference>
<dbReference type="GO" id="GO:0009922">
    <property type="term" value="F:fatty acid elongase activity"/>
    <property type="evidence" value="ECO:0007669"/>
    <property type="project" value="UniProtKB-EC"/>
</dbReference>
<feature type="transmembrane region" description="Helical" evidence="10">
    <location>
        <begin position="38"/>
        <end position="57"/>
    </location>
</feature>
<sequence>MIKNELIDTRINYTYVFEFEEEFEYKVKMNWMQSHWKLCFFYVGIYMLLIFLGKHWMIPRARFELRTTLAVWNLSLAVFSMIGTCRTLPEMIHVWNKYGFQYTVCSTSYNHANPVTGFWVWLFTLSKVPELGDTVFIILRKQRLIFLHWYHHVTVLLYTWYSYQQQIAAARWFILMNYTVHAAMYSYYAFRAMRFGIPRPVAMAITTAQLLQMVVGLYVNWWAYGALTRGDKCGTNFENIKISLLMYASYFVLFANFFYNSYMKSQKERAESRKIE</sequence>
<dbReference type="OMA" id="MQANWSK"/>
<dbReference type="EC" id="2.3.1.199" evidence="10"/>
<proteinExistence type="inferred from homology"/>
<evidence type="ECO:0000256" key="2">
    <source>
        <dbReference type="ARBA" id="ARBA00022516"/>
    </source>
</evidence>
<dbReference type="GO" id="GO:0005789">
    <property type="term" value="C:endoplasmic reticulum membrane"/>
    <property type="evidence" value="ECO:0007669"/>
    <property type="project" value="TreeGrafter"/>
</dbReference>
<dbReference type="AlphaFoldDB" id="T1JIU5"/>
<feature type="transmembrane region" description="Helical" evidence="10">
    <location>
        <begin position="202"/>
        <end position="224"/>
    </location>
</feature>
<dbReference type="GO" id="GO:0019367">
    <property type="term" value="P:fatty acid elongation, saturated fatty acid"/>
    <property type="evidence" value="ECO:0007669"/>
    <property type="project" value="TreeGrafter"/>
</dbReference>
<keyword evidence="4 10" id="KW-0812">Transmembrane</keyword>
<evidence type="ECO:0000256" key="9">
    <source>
        <dbReference type="ARBA" id="ARBA00023160"/>
    </source>
</evidence>
<dbReference type="PANTHER" id="PTHR11157:SF17">
    <property type="entry name" value="ELONGATION OF VERY LONG CHAIN FATTY ACIDS PROTEIN 6"/>
    <property type="match status" value="1"/>
</dbReference>
<dbReference type="GO" id="GO:0042761">
    <property type="term" value="P:very long-chain fatty acid biosynthetic process"/>
    <property type="evidence" value="ECO:0007669"/>
    <property type="project" value="TreeGrafter"/>
</dbReference>
<dbReference type="GO" id="GO:0034625">
    <property type="term" value="P:fatty acid elongation, monounsaturated fatty acid"/>
    <property type="evidence" value="ECO:0007669"/>
    <property type="project" value="TreeGrafter"/>
</dbReference>
<dbReference type="GO" id="GO:0030148">
    <property type="term" value="P:sphingolipid biosynthetic process"/>
    <property type="evidence" value="ECO:0007669"/>
    <property type="project" value="TreeGrafter"/>
</dbReference>
<evidence type="ECO:0000256" key="10">
    <source>
        <dbReference type="RuleBase" id="RU361115"/>
    </source>
</evidence>
<evidence type="ECO:0000256" key="8">
    <source>
        <dbReference type="ARBA" id="ARBA00023136"/>
    </source>
</evidence>
<reference evidence="12" key="1">
    <citation type="submission" date="2011-05" db="EMBL/GenBank/DDBJ databases">
        <authorList>
            <person name="Richards S.R."/>
            <person name="Qu J."/>
            <person name="Jiang H."/>
            <person name="Jhangiani S.N."/>
            <person name="Agravi P."/>
            <person name="Goodspeed R."/>
            <person name="Gross S."/>
            <person name="Mandapat C."/>
            <person name="Jackson L."/>
            <person name="Mathew T."/>
            <person name="Pu L."/>
            <person name="Thornton R."/>
            <person name="Saada N."/>
            <person name="Wilczek-Boney K.B."/>
            <person name="Lee S."/>
            <person name="Kovar C."/>
            <person name="Wu Y."/>
            <person name="Scherer S.E."/>
            <person name="Worley K.C."/>
            <person name="Muzny D.M."/>
            <person name="Gibbs R."/>
        </authorList>
    </citation>
    <scope>NUCLEOTIDE SEQUENCE</scope>
    <source>
        <strain evidence="12">Brora</strain>
    </source>
</reference>
<dbReference type="Pfam" id="PF01151">
    <property type="entry name" value="ELO"/>
    <property type="match status" value="1"/>
</dbReference>
<keyword evidence="2 10" id="KW-0444">Lipid biosynthesis</keyword>
<dbReference type="Proteomes" id="UP000014500">
    <property type="component" value="Unassembled WGS sequence"/>
</dbReference>
<dbReference type="STRING" id="126957.T1JIU5"/>
<evidence type="ECO:0000256" key="5">
    <source>
        <dbReference type="ARBA" id="ARBA00022832"/>
    </source>
</evidence>
<feature type="transmembrane region" description="Helical" evidence="10">
    <location>
        <begin position="169"/>
        <end position="190"/>
    </location>
</feature>
<dbReference type="PROSITE" id="PS01188">
    <property type="entry name" value="ELO"/>
    <property type="match status" value="1"/>
</dbReference>
<reference evidence="11" key="2">
    <citation type="submission" date="2015-02" db="UniProtKB">
        <authorList>
            <consortium name="EnsemblMetazoa"/>
        </authorList>
    </citation>
    <scope>IDENTIFICATION</scope>
</reference>
<keyword evidence="3 10" id="KW-0808">Transferase</keyword>
<evidence type="ECO:0000256" key="1">
    <source>
        <dbReference type="ARBA" id="ARBA00004141"/>
    </source>
</evidence>
<name>T1JIU5_STRMM</name>
<organism evidence="11 12">
    <name type="scientific">Strigamia maritima</name>
    <name type="common">European centipede</name>
    <name type="synonym">Geophilus maritimus</name>
    <dbReference type="NCBI Taxonomy" id="126957"/>
    <lineage>
        <taxon>Eukaryota</taxon>
        <taxon>Metazoa</taxon>
        <taxon>Ecdysozoa</taxon>
        <taxon>Arthropoda</taxon>
        <taxon>Myriapoda</taxon>
        <taxon>Chilopoda</taxon>
        <taxon>Pleurostigmophora</taxon>
        <taxon>Geophilomorpha</taxon>
        <taxon>Linotaeniidae</taxon>
        <taxon>Strigamia</taxon>
    </lineage>
</organism>
<keyword evidence="12" id="KW-1185">Reference proteome</keyword>
<dbReference type="eggNOG" id="KOG3072">
    <property type="taxonomic scope" value="Eukaryota"/>
</dbReference>
<dbReference type="InterPro" id="IPR002076">
    <property type="entry name" value="ELO_fam"/>
</dbReference>
<protein>
    <recommendedName>
        <fullName evidence="10">Elongation of very long chain fatty acids protein</fullName>
        <ecNumber evidence="10">2.3.1.199</ecNumber>
    </recommendedName>
    <alternativeName>
        <fullName evidence="10">Very-long-chain 3-oxoacyl-CoA synthase</fullName>
    </alternativeName>
</protein>
<dbReference type="PhylomeDB" id="T1JIU5"/>
<evidence type="ECO:0000256" key="3">
    <source>
        <dbReference type="ARBA" id="ARBA00022679"/>
    </source>
</evidence>
<keyword evidence="7 10" id="KW-0443">Lipid metabolism</keyword>
<comment type="similarity">
    <text evidence="10">Belongs to the ELO family.</text>
</comment>
<feature type="transmembrane region" description="Helical" evidence="10">
    <location>
        <begin position="244"/>
        <end position="263"/>
    </location>
</feature>
<keyword evidence="8 10" id="KW-0472">Membrane</keyword>
<keyword evidence="5 10" id="KW-0276">Fatty acid metabolism</keyword>
<feature type="transmembrane region" description="Helical" evidence="10">
    <location>
        <begin position="144"/>
        <end position="163"/>
    </location>
</feature>